<accession>A0A1D2MXF4</accession>
<evidence type="ECO:0000256" key="1">
    <source>
        <dbReference type="ARBA" id="ARBA00001973"/>
    </source>
</evidence>
<comment type="similarity">
    <text evidence="2">Belongs to the tyrosinase family.</text>
</comment>
<dbReference type="InterPro" id="IPR037020">
    <property type="entry name" value="Hemocyanin_C_sf"/>
</dbReference>
<sequence length="749" mass="85352">MAKGTPMNFVHLFEKMSEPLGFGLRGGGGGTGDAMTYFYYQDDNMMTQALNSDTMRQTVKMMRGQMTRAKEGGMNINMVPMEMPSSMPNLRLVAELCPKNVNFCYFHPKHRQAFVVLKTIFEKQRNPDEIFKMACACRDSPMINAQLFVYALCSCLVTRRDTRHIPIPNHFEIMPDNYCTSDVVRQANKMAHMPEMPSGMAGNKMPILIDQNLVGRGTDPEHRLWYFREDILVNSHHFHWHIVFPICSPRTEGQPGYRDRRGELFYYMHHAMIARYDTERLCNSLPRTKMFDFNSLMIEEGYFGKLSSENSSKQWGTRQPFTKLSNVQTVGGPDAIGIRVEELTRWRDRILESIDIGYYVKLEANGTEKRYPLKDLKGVDVLGDIVESASGLTPHPSYYGPIGFHNMGHVLIAGSHDPTGKFREDLGVMGDVSTAMRDSAFYRWHKYIDHIFDVHKRTLDPYQLNEGEFPLVWQGIEVVPQSFYVKAANTSTRNALKTFWDTKEVDLARGLDFRRSGAGVMKTNPVVGMFTHLNHAPFDYFLKIANKTGKPQTATIRIFMAPREDENGEKFMMHEQRTLFFEMDKVSKQLQVGENEIRISSSESSVTLRDENGSSFQRLEKLFSQARTQTDVAQEAQCNCGWPQHLLLPRGTPGGTDYDLFVIVTDGSKDRVPNLERKTGCNSALSFCGVLNEKYPDARPMGYPFDRNLYTREVITSISDLTDPCLVESNQVPVSTMRTTSATLKTLQS</sequence>
<dbReference type="OrthoDB" id="8119704at2759"/>
<dbReference type="PANTHER" id="PTHR11511">
    <property type="entry name" value="LARVAL STORAGE PROTEIN/PHENOLOXIDASE"/>
    <property type="match status" value="1"/>
</dbReference>
<dbReference type="AlphaFoldDB" id="A0A1D2MXF4"/>
<dbReference type="SUPFAM" id="SSF48050">
    <property type="entry name" value="Hemocyanin, N-terminal domain"/>
    <property type="match status" value="1"/>
</dbReference>
<feature type="domain" description="Hemocyanin N-terminal" evidence="6">
    <location>
        <begin position="94"/>
        <end position="163"/>
    </location>
</feature>
<dbReference type="Pfam" id="PF03723">
    <property type="entry name" value="Hemocyanin_C"/>
    <property type="match status" value="1"/>
</dbReference>
<dbReference type="Pfam" id="PF00372">
    <property type="entry name" value="Hemocyanin_M"/>
    <property type="match status" value="1"/>
</dbReference>
<dbReference type="Gene3D" id="2.60.40.1520">
    <property type="entry name" value="Hemocyanin, C-terminal domain"/>
    <property type="match status" value="1"/>
</dbReference>
<dbReference type="Gene3D" id="1.10.1280.10">
    <property type="entry name" value="Di-copper center containing domain from catechol oxidase"/>
    <property type="match status" value="1"/>
</dbReference>
<dbReference type="InterPro" id="IPR036697">
    <property type="entry name" value="Hemocyanin_N_sf"/>
</dbReference>
<evidence type="ECO:0000256" key="2">
    <source>
        <dbReference type="ARBA" id="ARBA00009928"/>
    </source>
</evidence>
<dbReference type="InterPro" id="IPR005204">
    <property type="entry name" value="Hemocyanin_N"/>
</dbReference>
<comment type="cofactor">
    <cofactor evidence="1">
        <name>Cu(2+)</name>
        <dbReference type="ChEBI" id="CHEBI:29036"/>
    </cofactor>
</comment>
<keyword evidence="4" id="KW-0186">Copper</keyword>
<dbReference type="STRING" id="48709.A0A1D2MXF4"/>
<dbReference type="Pfam" id="PF03722">
    <property type="entry name" value="Hemocyanin_N"/>
    <property type="match status" value="1"/>
</dbReference>
<evidence type="ECO:0000259" key="5">
    <source>
        <dbReference type="Pfam" id="PF00372"/>
    </source>
</evidence>
<dbReference type="InterPro" id="IPR005203">
    <property type="entry name" value="Hemocyanin_C"/>
</dbReference>
<name>A0A1D2MXF4_ORCCI</name>
<evidence type="ECO:0000259" key="6">
    <source>
        <dbReference type="Pfam" id="PF03722"/>
    </source>
</evidence>
<feature type="domain" description="Hemocyanin C-terminal" evidence="7">
    <location>
        <begin position="492"/>
        <end position="712"/>
    </location>
</feature>
<evidence type="ECO:0000256" key="4">
    <source>
        <dbReference type="ARBA" id="ARBA00023008"/>
    </source>
</evidence>
<dbReference type="SUPFAM" id="SSF81296">
    <property type="entry name" value="E set domains"/>
    <property type="match status" value="1"/>
</dbReference>
<evidence type="ECO:0000256" key="3">
    <source>
        <dbReference type="ARBA" id="ARBA00022723"/>
    </source>
</evidence>
<proteinExistence type="inferred from homology"/>
<reference evidence="8 9" key="1">
    <citation type="journal article" date="2016" name="Genome Biol. Evol.">
        <title>Gene Family Evolution Reflects Adaptation to Soil Environmental Stressors in the Genome of the Collembolan Orchesella cincta.</title>
        <authorList>
            <person name="Faddeeva-Vakhrusheva A."/>
            <person name="Derks M.F."/>
            <person name="Anvar S.Y."/>
            <person name="Agamennone V."/>
            <person name="Suring W."/>
            <person name="Smit S."/>
            <person name="van Straalen N.M."/>
            <person name="Roelofs D."/>
        </authorList>
    </citation>
    <scope>NUCLEOTIDE SEQUENCE [LARGE SCALE GENOMIC DNA]</scope>
    <source>
        <tissue evidence="8">Mixed pool</tissue>
    </source>
</reference>
<keyword evidence="3" id="KW-0479">Metal-binding</keyword>
<organism evidence="8 9">
    <name type="scientific">Orchesella cincta</name>
    <name type="common">Springtail</name>
    <name type="synonym">Podura cincta</name>
    <dbReference type="NCBI Taxonomy" id="48709"/>
    <lineage>
        <taxon>Eukaryota</taxon>
        <taxon>Metazoa</taxon>
        <taxon>Ecdysozoa</taxon>
        <taxon>Arthropoda</taxon>
        <taxon>Hexapoda</taxon>
        <taxon>Collembola</taxon>
        <taxon>Entomobryomorpha</taxon>
        <taxon>Entomobryoidea</taxon>
        <taxon>Orchesellidae</taxon>
        <taxon>Orchesellinae</taxon>
        <taxon>Orchesella</taxon>
    </lineage>
</organism>
<keyword evidence="9" id="KW-1185">Reference proteome</keyword>
<dbReference type="GO" id="GO:0046872">
    <property type="term" value="F:metal ion binding"/>
    <property type="evidence" value="ECO:0007669"/>
    <property type="project" value="UniProtKB-KW"/>
</dbReference>
<dbReference type="InterPro" id="IPR014756">
    <property type="entry name" value="Ig_E-set"/>
</dbReference>
<dbReference type="EMBL" id="LJIJ01000425">
    <property type="protein sequence ID" value="ODM97648.1"/>
    <property type="molecule type" value="Genomic_DNA"/>
</dbReference>
<feature type="domain" description="Hemocyanin middle" evidence="5">
    <location>
        <begin position="170"/>
        <end position="452"/>
    </location>
</feature>
<dbReference type="PROSITE" id="PS00209">
    <property type="entry name" value="HEMOCYANIN_1"/>
    <property type="match status" value="1"/>
</dbReference>
<dbReference type="InterPro" id="IPR000896">
    <property type="entry name" value="Hemocyanin/hexamerin_mid_dom"/>
</dbReference>
<dbReference type="InterPro" id="IPR013788">
    <property type="entry name" value="Hemocyanin/hexamerin"/>
</dbReference>
<evidence type="ECO:0000313" key="8">
    <source>
        <dbReference type="EMBL" id="ODM97648.1"/>
    </source>
</evidence>
<dbReference type="SUPFAM" id="SSF48056">
    <property type="entry name" value="Di-copper centre-containing domain"/>
    <property type="match status" value="1"/>
</dbReference>
<protein>
    <submittedName>
        <fullName evidence="8">Phenoloxidase 3</fullName>
    </submittedName>
</protein>
<dbReference type="OMA" id="YYMHEQI"/>
<gene>
    <name evidence="8" type="ORF">Ocin01_09035</name>
</gene>
<dbReference type="GO" id="GO:0006582">
    <property type="term" value="P:melanin metabolic process"/>
    <property type="evidence" value="ECO:0007669"/>
    <property type="project" value="UniProtKB-ARBA"/>
</dbReference>
<dbReference type="PRINTS" id="PR00187">
    <property type="entry name" value="HAEMOCYANIN"/>
</dbReference>
<comment type="caution">
    <text evidence="8">The sequence shown here is derived from an EMBL/GenBank/DDBJ whole genome shotgun (WGS) entry which is preliminary data.</text>
</comment>
<dbReference type="InterPro" id="IPR008922">
    <property type="entry name" value="Di-copper_centre_dom_sf"/>
</dbReference>
<dbReference type="PANTHER" id="PTHR11511:SF4">
    <property type="entry name" value="PHENOLOXIDASE 2-RELATED"/>
    <property type="match status" value="1"/>
</dbReference>
<evidence type="ECO:0000313" key="9">
    <source>
        <dbReference type="Proteomes" id="UP000094527"/>
    </source>
</evidence>
<dbReference type="GO" id="GO:0004503">
    <property type="term" value="F:tyrosinase activity"/>
    <property type="evidence" value="ECO:0007669"/>
    <property type="project" value="UniProtKB-ARBA"/>
</dbReference>
<evidence type="ECO:0000259" key="7">
    <source>
        <dbReference type="Pfam" id="PF03723"/>
    </source>
</evidence>
<dbReference type="Gene3D" id="1.20.1370.10">
    <property type="entry name" value="Hemocyanin, N-terminal domain"/>
    <property type="match status" value="1"/>
</dbReference>
<dbReference type="Proteomes" id="UP000094527">
    <property type="component" value="Unassembled WGS sequence"/>
</dbReference>